<dbReference type="GO" id="GO:0032259">
    <property type="term" value="P:methylation"/>
    <property type="evidence" value="ECO:0007669"/>
    <property type="project" value="UniProtKB-KW"/>
</dbReference>
<evidence type="ECO:0000313" key="11">
    <source>
        <dbReference type="Proteomes" id="UP000184052"/>
    </source>
</evidence>
<dbReference type="Pfam" id="PF06750">
    <property type="entry name" value="A24_N_bact"/>
    <property type="match status" value="1"/>
</dbReference>
<evidence type="ECO:0000259" key="9">
    <source>
        <dbReference type="Pfam" id="PF06750"/>
    </source>
</evidence>
<evidence type="ECO:0000256" key="7">
    <source>
        <dbReference type="SAM" id="Phobius"/>
    </source>
</evidence>
<dbReference type="GO" id="GO:0006465">
    <property type="term" value="P:signal peptide processing"/>
    <property type="evidence" value="ECO:0007669"/>
    <property type="project" value="TreeGrafter"/>
</dbReference>
<feature type="transmembrane region" description="Helical" evidence="7">
    <location>
        <begin position="222"/>
        <end position="245"/>
    </location>
</feature>
<dbReference type="InterPro" id="IPR050882">
    <property type="entry name" value="Prepilin_peptidase/N-MTase"/>
</dbReference>
<dbReference type="InterPro" id="IPR010627">
    <property type="entry name" value="Prepilin_pept_A24_N"/>
</dbReference>
<dbReference type="GO" id="GO:0008168">
    <property type="term" value="F:methyltransferase activity"/>
    <property type="evidence" value="ECO:0007669"/>
    <property type="project" value="UniProtKB-KW"/>
</dbReference>
<feature type="domain" description="Prepilin type IV endopeptidase peptidase" evidence="8">
    <location>
        <begin position="106"/>
        <end position="205"/>
    </location>
</feature>
<sequence length="249" mass="27499">MTLMVAIIFIYGLFIGSFLNVCIYRIPEGKSVVSPPSSCGNCGHRLSFLDMIPVLNYFIYKGKCRYCGASFSIQYPLIELLNGILYLLIFMKYGLSLQFVLYDGIASLLIVISIIDLNTKTIPDGINLFGGIFTVLLGIYLFRGDYLYHFYGFLFGFLLFLLIAVVTNAMGGGDIKLMGVLGILFGLEGIIFTTVISFIYGAVISSGLIISGKASRKDFIPFGPFISLAALTYILVGDIILELYFNIIF</sequence>
<proteinExistence type="inferred from homology"/>
<evidence type="ECO:0000256" key="6">
    <source>
        <dbReference type="ARBA" id="ARBA00023136"/>
    </source>
</evidence>
<feature type="domain" description="Prepilin peptidase A24 N-terminal" evidence="9">
    <location>
        <begin position="10"/>
        <end position="93"/>
    </location>
</feature>
<evidence type="ECO:0000259" key="8">
    <source>
        <dbReference type="Pfam" id="PF01478"/>
    </source>
</evidence>
<evidence type="ECO:0000313" key="10">
    <source>
        <dbReference type="EMBL" id="SHI69222.1"/>
    </source>
</evidence>
<keyword evidence="10" id="KW-0489">Methyltransferase</keyword>
<dbReference type="Pfam" id="PF01478">
    <property type="entry name" value="Peptidase_A24"/>
    <property type="match status" value="1"/>
</dbReference>
<dbReference type="Gene3D" id="1.20.120.1220">
    <property type="match status" value="1"/>
</dbReference>
<dbReference type="PANTHER" id="PTHR30487">
    <property type="entry name" value="TYPE 4 PREPILIN-LIKE PROTEINS LEADER PEPTIDE-PROCESSING ENZYME"/>
    <property type="match status" value="1"/>
</dbReference>
<keyword evidence="10" id="KW-0808">Transferase</keyword>
<organism evidence="10 11">
    <name type="scientific">Dethiosulfatibacter aminovorans DSM 17477</name>
    <dbReference type="NCBI Taxonomy" id="1121476"/>
    <lineage>
        <taxon>Bacteria</taxon>
        <taxon>Bacillati</taxon>
        <taxon>Bacillota</taxon>
        <taxon>Tissierellia</taxon>
        <taxon>Dethiosulfatibacter</taxon>
    </lineage>
</organism>
<dbReference type="AlphaFoldDB" id="A0A1M6D7M2"/>
<feature type="transmembrane region" description="Helical" evidence="7">
    <location>
        <begin position="99"/>
        <end position="118"/>
    </location>
</feature>
<feature type="transmembrane region" description="Helical" evidence="7">
    <location>
        <begin position="177"/>
        <end position="210"/>
    </location>
</feature>
<feature type="transmembrane region" description="Helical" evidence="7">
    <location>
        <begin position="6"/>
        <end position="26"/>
    </location>
</feature>
<keyword evidence="6 7" id="KW-0472">Membrane</keyword>
<evidence type="ECO:0000256" key="4">
    <source>
        <dbReference type="ARBA" id="ARBA00022692"/>
    </source>
</evidence>
<evidence type="ECO:0000256" key="5">
    <source>
        <dbReference type="ARBA" id="ARBA00022989"/>
    </source>
</evidence>
<accession>A0A1M6D7M2</accession>
<dbReference type="GO" id="GO:0005886">
    <property type="term" value="C:plasma membrane"/>
    <property type="evidence" value="ECO:0007669"/>
    <property type="project" value="UniProtKB-SubCell"/>
</dbReference>
<protein>
    <submittedName>
        <fullName evidence="10">Leader peptidase (Prepilin peptidase) / N-methyltransferase</fullName>
    </submittedName>
</protein>
<keyword evidence="5 7" id="KW-1133">Transmembrane helix</keyword>
<gene>
    <name evidence="10" type="ORF">SAMN02745751_00811</name>
</gene>
<evidence type="ECO:0000256" key="2">
    <source>
        <dbReference type="ARBA" id="ARBA00005801"/>
    </source>
</evidence>
<dbReference type="PANTHER" id="PTHR30487:SF0">
    <property type="entry name" value="PREPILIN LEADER PEPTIDASE_N-METHYLTRANSFERASE-RELATED"/>
    <property type="match status" value="1"/>
</dbReference>
<dbReference type="RefSeq" id="WP_073047559.1">
    <property type="nucleotide sequence ID" value="NZ_FQZL01000006.1"/>
</dbReference>
<feature type="transmembrane region" description="Helical" evidence="7">
    <location>
        <begin position="125"/>
        <end position="142"/>
    </location>
</feature>
<dbReference type="STRING" id="1121476.SAMN02745751_00811"/>
<comment type="similarity">
    <text evidence="2">Belongs to the peptidase A24 family.</text>
</comment>
<evidence type="ECO:0000256" key="1">
    <source>
        <dbReference type="ARBA" id="ARBA00004651"/>
    </source>
</evidence>
<keyword evidence="3" id="KW-1003">Cell membrane</keyword>
<keyword evidence="11" id="KW-1185">Reference proteome</keyword>
<feature type="transmembrane region" description="Helical" evidence="7">
    <location>
        <begin position="148"/>
        <end position="170"/>
    </location>
</feature>
<keyword evidence="4 7" id="KW-0812">Transmembrane</keyword>
<evidence type="ECO:0000256" key="3">
    <source>
        <dbReference type="ARBA" id="ARBA00022475"/>
    </source>
</evidence>
<dbReference type="InterPro" id="IPR000045">
    <property type="entry name" value="Prepilin_IV_endopep_pep"/>
</dbReference>
<reference evidence="10 11" key="1">
    <citation type="submission" date="2016-11" db="EMBL/GenBank/DDBJ databases">
        <authorList>
            <person name="Jaros S."/>
            <person name="Januszkiewicz K."/>
            <person name="Wedrychowicz H."/>
        </authorList>
    </citation>
    <scope>NUCLEOTIDE SEQUENCE [LARGE SCALE GENOMIC DNA]</scope>
    <source>
        <strain evidence="10 11">DSM 17477</strain>
    </source>
</reference>
<dbReference type="Proteomes" id="UP000184052">
    <property type="component" value="Unassembled WGS sequence"/>
</dbReference>
<comment type="subcellular location">
    <subcellularLocation>
        <location evidence="1">Cell membrane</location>
        <topology evidence="1">Multi-pass membrane protein</topology>
    </subcellularLocation>
</comment>
<name>A0A1M6D7M2_9FIRM</name>
<dbReference type="EMBL" id="FQZL01000006">
    <property type="protein sequence ID" value="SHI69222.1"/>
    <property type="molecule type" value="Genomic_DNA"/>
</dbReference>
<dbReference type="GO" id="GO:0004190">
    <property type="term" value="F:aspartic-type endopeptidase activity"/>
    <property type="evidence" value="ECO:0007669"/>
    <property type="project" value="InterPro"/>
</dbReference>
<feature type="transmembrane region" description="Helical" evidence="7">
    <location>
        <begin position="75"/>
        <end position="93"/>
    </location>
</feature>